<evidence type="ECO:0000313" key="2">
    <source>
        <dbReference type="Proteomes" id="UP000055024"/>
    </source>
</evidence>
<protein>
    <submittedName>
        <fullName evidence="1">Uncharacterized protein</fullName>
    </submittedName>
</protein>
<accession>A0A0V1GHV2</accession>
<comment type="caution">
    <text evidence="1">The sequence shown here is derived from an EMBL/GenBank/DDBJ whole genome shotgun (WGS) entry which is preliminary data.</text>
</comment>
<evidence type="ECO:0000313" key="1">
    <source>
        <dbReference type="EMBL" id="KRY97734.1"/>
    </source>
</evidence>
<dbReference type="EMBL" id="JYDP01001832">
    <property type="protein sequence ID" value="KRY97734.1"/>
    <property type="molecule type" value="Genomic_DNA"/>
</dbReference>
<gene>
    <name evidence="1" type="ORF">T11_912</name>
</gene>
<keyword evidence="2" id="KW-1185">Reference proteome</keyword>
<reference evidence="1 2" key="1">
    <citation type="submission" date="2015-01" db="EMBL/GenBank/DDBJ databases">
        <title>Evolution of Trichinella species and genotypes.</title>
        <authorList>
            <person name="Korhonen P.K."/>
            <person name="Edoardo P."/>
            <person name="Giuseppe L.R."/>
            <person name="Gasser R.B."/>
        </authorList>
    </citation>
    <scope>NUCLEOTIDE SEQUENCE [LARGE SCALE GENOMIC DNA]</scope>
    <source>
        <strain evidence="1">ISS1029</strain>
    </source>
</reference>
<proteinExistence type="predicted"/>
<name>A0A0V1GHV2_9BILA</name>
<sequence length="31" mass="3272">MLSNEITVLRYRTLNAVFGYALALRGGGSGA</sequence>
<dbReference type="AlphaFoldDB" id="A0A0V1GHV2"/>
<dbReference type="Proteomes" id="UP000055024">
    <property type="component" value="Unassembled WGS sequence"/>
</dbReference>
<organism evidence="1 2">
    <name type="scientific">Trichinella zimbabwensis</name>
    <dbReference type="NCBI Taxonomy" id="268475"/>
    <lineage>
        <taxon>Eukaryota</taxon>
        <taxon>Metazoa</taxon>
        <taxon>Ecdysozoa</taxon>
        <taxon>Nematoda</taxon>
        <taxon>Enoplea</taxon>
        <taxon>Dorylaimia</taxon>
        <taxon>Trichinellida</taxon>
        <taxon>Trichinellidae</taxon>
        <taxon>Trichinella</taxon>
    </lineage>
</organism>